<dbReference type="Proteomes" id="UP001162162">
    <property type="component" value="Unassembled WGS sequence"/>
</dbReference>
<dbReference type="EMBL" id="JAPWTK010000150">
    <property type="protein sequence ID" value="KAJ8947847.1"/>
    <property type="molecule type" value="Genomic_DNA"/>
</dbReference>
<comment type="caution">
    <text evidence="2">The sequence shown here is derived from an EMBL/GenBank/DDBJ whole genome shotgun (WGS) entry which is preliminary data.</text>
</comment>
<accession>A0AAV8YBK3</accession>
<organism evidence="2 3">
    <name type="scientific">Aromia moschata</name>
    <dbReference type="NCBI Taxonomy" id="1265417"/>
    <lineage>
        <taxon>Eukaryota</taxon>
        <taxon>Metazoa</taxon>
        <taxon>Ecdysozoa</taxon>
        <taxon>Arthropoda</taxon>
        <taxon>Hexapoda</taxon>
        <taxon>Insecta</taxon>
        <taxon>Pterygota</taxon>
        <taxon>Neoptera</taxon>
        <taxon>Endopterygota</taxon>
        <taxon>Coleoptera</taxon>
        <taxon>Polyphaga</taxon>
        <taxon>Cucujiformia</taxon>
        <taxon>Chrysomeloidea</taxon>
        <taxon>Cerambycidae</taxon>
        <taxon>Cerambycinae</taxon>
        <taxon>Callichromatini</taxon>
        <taxon>Aromia</taxon>
    </lineage>
</organism>
<keyword evidence="1" id="KW-0812">Transmembrane</keyword>
<protein>
    <submittedName>
        <fullName evidence="2">Uncharacterized protein</fullName>
    </submittedName>
</protein>
<evidence type="ECO:0000313" key="2">
    <source>
        <dbReference type="EMBL" id="KAJ8947847.1"/>
    </source>
</evidence>
<keyword evidence="1" id="KW-0472">Membrane</keyword>
<reference evidence="2" key="1">
    <citation type="journal article" date="2023" name="Insect Mol. Biol.">
        <title>Genome sequencing provides insights into the evolution of gene families encoding plant cell wall-degrading enzymes in longhorned beetles.</title>
        <authorList>
            <person name="Shin N.R."/>
            <person name="Okamura Y."/>
            <person name="Kirsch R."/>
            <person name="Pauchet Y."/>
        </authorList>
    </citation>
    <scope>NUCLEOTIDE SEQUENCE</scope>
    <source>
        <strain evidence="2">AMC_N1</strain>
    </source>
</reference>
<proteinExistence type="predicted"/>
<sequence length="180" mass="20546">MFCDRAVESLSMSGAMEFHEPFYNLKPHFKKLFNLYLVNKFAKPGPSEKYGSRSRKTVLQNDVLKIQNPAKKNWMFSMKHRTTTLFSTLLKLASSPEDANLIGEKRVEKSVVVPCFVENVQFFVSTPKVPVPTPGKSSNSQIIYLMIQHRVMMKTAIWYSFVCNNITIVLLVCLFKGTLA</sequence>
<dbReference type="AlphaFoldDB" id="A0AAV8YBK3"/>
<evidence type="ECO:0000313" key="3">
    <source>
        <dbReference type="Proteomes" id="UP001162162"/>
    </source>
</evidence>
<feature type="transmembrane region" description="Helical" evidence="1">
    <location>
        <begin position="156"/>
        <end position="177"/>
    </location>
</feature>
<keyword evidence="3" id="KW-1185">Reference proteome</keyword>
<name>A0AAV8YBK3_9CUCU</name>
<gene>
    <name evidence="2" type="ORF">NQ318_009992</name>
</gene>
<evidence type="ECO:0000256" key="1">
    <source>
        <dbReference type="SAM" id="Phobius"/>
    </source>
</evidence>
<keyword evidence="1" id="KW-1133">Transmembrane helix</keyword>